<feature type="compositionally biased region" description="Basic and acidic residues" evidence="1">
    <location>
        <begin position="1"/>
        <end position="18"/>
    </location>
</feature>
<dbReference type="AlphaFoldDB" id="A0A8H2ZPC2"/>
<evidence type="ECO:0000313" key="2">
    <source>
        <dbReference type="EMBL" id="CAD6443726.1"/>
    </source>
</evidence>
<reference evidence="2" key="1">
    <citation type="submission" date="2020-10" db="EMBL/GenBank/DDBJ databases">
        <authorList>
            <person name="Kusch S."/>
        </authorList>
    </citation>
    <scope>NUCLEOTIDE SEQUENCE</scope>
    <source>
        <strain evidence="2">SwB9</strain>
    </source>
</reference>
<gene>
    <name evidence="2" type="ORF">SCLTRI_LOCUS3519</name>
</gene>
<accession>A0A8H2ZPC2</accession>
<dbReference type="Proteomes" id="UP000624404">
    <property type="component" value="Unassembled WGS sequence"/>
</dbReference>
<feature type="region of interest" description="Disordered" evidence="1">
    <location>
        <begin position="1"/>
        <end position="26"/>
    </location>
</feature>
<name>A0A8H2ZPC2_9HELO</name>
<keyword evidence="3" id="KW-1185">Reference proteome</keyword>
<comment type="caution">
    <text evidence="2">The sequence shown here is derived from an EMBL/GenBank/DDBJ whole genome shotgun (WGS) entry which is preliminary data.</text>
</comment>
<evidence type="ECO:0000256" key="1">
    <source>
        <dbReference type="SAM" id="MobiDB-lite"/>
    </source>
</evidence>
<sequence>MPSDRRDEAISEETKDPYDSTVRNRNKRVDMHSNINVRRCSRRMESIC</sequence>
<dbReference type="EMBL" id="CAJHIA010000011">
    <property type="protein sequence ID" value="CAD6443726.1"/>
    <property type="molecule type" value="Genomic_DNA"/>
</dbReference>
<protein>
    <submittedName>
        <fullName evidence="2">B5cd956b-d0b9-4a38-ac9c-caadc239240f-CDS</fullName>
    </submittedName>
</protein>
<organism evidence="2 3">
    <name type="scientific">Sclerotinia trifoliorum</name>
    <dbReference type="NCBI Taxonomy" id="28548"/>
    <lineage>
        <taxon>Eukaryota</taxon>
        <taxon>Fungi</taxon>
        <taxon>Dikarya</taxon>
        <taxon>Ascomycota</taxon>
        <taxon>Pezizomycotina</taxon>
        <taxon>Leotiomycetes</taxon>
        <taxon>Helotiales</taxon>
        <taxon>Sclerotiniaceae</taxon>
        <taxon>Sclerotinia</taxon>
    </lineage>
</organism>
<proteinExistence type="predicted"/>
<evidence type="ECO:0000313" key="3">
    <source>
        <dbReference type="Proteomes" id="UP000624404"/>
    </source>
</evidence>